<dbReference type="AlphaFoldDB" id="A0A8T2Q0Q5"/>
<dbReference type="PRINTS" id="PR00133">
    <property type="entry name" value="GLHYDRLASE3"/>
</dbReference>
<proteinExistence type="predicted"/>
<dbReference type="SUPFAM" id="SSF52279">
    <property type="entry name" value="Beta-D-glucan exohydrolase, C-terminal domain"/>
    <property type="match status" value="1"/>
</dbReference>
<evidence type="ECO:0000259" key="4">
    <source>
        <dbReference type="Pfam" id="PF00933"/>
    </source>
</evidence>
<evidence type="ECO:0008006" key="8">
    <source>
        <dbReference type="Google" id="ProtNLM"/>
    </source>
</evidence>
<gene>
    <name evidence="6" type="ORF">KP509_39G042900</name>
</gene>
<dbReference type="Gene3D" id="3.20.20.300">
    <property type="entry name" value="Glycoside hydrolase, family 3, N-terminal domain"/>
    <property type="match status" value="1"/>
</dbReference>
<dbReference type="InterPro" id="IPR002772">
    <property type="entry name" value="Glyco_hydro_3_C"/>
</dbReference>
<dbReference type="GO" id="GO:0008422">
    <property type="term" value="F:beta-glucosidase activity"/>
    <property type="evidence" value="ECO:0007669"/>
    <property type="project" value="TreeGrafter"/>
</dbReference>
<dbReference type="InterPro" id="IPR051915">
    <property type="entry name" value="Cellulose_Degrad_GH3"/>
</dbReference>
<dbReference type="InterPro" id="IPR017853">
    <property type="entry name" value="GH"/>
</dbReference>
<protein>
    <recommendedName>
        <fullName evidence="8">Beta-glucosidase</fullName>
    </recommendedName>
</protein>
<sequence length="643" mass="70198">MAAASSFPREEIYGSSVLLAMLVLFLWIPTGACHREDTSHLPYRDVHLPVDKRVADLLARMSLREKIGQMMQFTYTKAVSDPSLISEYAVGSLLSGGNNPAPKPFASPKDWADMVDGFQKQALQTRLAVPLLYGIDAVHGHNSVFGATIFPHNIGLGCTRDPDLIRRIGEATALEVQATGISYVFSPTISVCRHPSWGRCYESFGEDPELVQNMTEIIHGLQGHPSNPGHPSSISPGKVIATAKHFVGDGGTVNGTDKGNTISSFKELSKNHIKPFELAVHKGVQSVMVSYSSWHGVKLHSNHFLLTYVLKKRLNFKGLVISDFRGVSMLTDPPDFNSSYSIMTAINAGIDMVMQPLSAESFMSNLTKLVLSGQVSVGRINDAVRRILGVKFRAGVFEHPFANRSFFNVVGSKIHRTLAREAVRKSLVLLKNGKQSSSPFLPLDKNAKKILVAGSHADDLGNQCGGWTLTRNGASGNITIGTTILSAIRKTVSPSTEIIYKRNVQGLQLSDEGFEYAIVTVGEFPYSQEDGDNMNLTIPEEGLQTINDVCAAVQCLVILISGRPLTLTAHLPLMDALVAAWLPGTEGEGITDTIFGDHDFQGRLSRTWFKSVKQLPMNYGDPIYDPLFPYDYGLKMLSGSYPT</sequence>
<dbReference type="Pfam" id="PF01915">
    <property type="entry name" value="Glyco_hydro_3_C"/>
    <property type="match status" value="1"/>
</dbReference>
<dbReference type="Proteomes" id="UP000825935">
    <property type="component" value="Chromosome 39"/>
</dbReference>
<organism evidence="6 7">
    <name type="scientific">Ceratopteris richardii</name>
    <name type="common">Triangle waterfern</name>
    <dbReference type="NCBI Taxonomy" id="49495"/>
    <lineage>
        <taxon>Eukaryota</taxon>
        <taxon>Viridiplantae</taxon>
        <taxon>Streptophyta</taxon>
        <taxon>Embryophyta</taxon>
        <taxon>Tracheophyta</taxon>
        <taxon>Polypodiopsida</taxon>
        <taxon>Polypodiidae</taxon>
        <taxon>Polypodiales</taxon>
        <taxon>Pteridineae</taxon>
        <taxon>Pteridaceae</taxon>
        <taxon>Parkerioideae</taxon>
        <taxon>Ceratopteris</taxon>
    </lineage>
</organism>
<feature type="domain" description="Glycoside hydrolase family 3 N-terminal" evidence="4">
    <location>
        <begin position="63"/>
        <end position="389"/>
    </location>
</feature>
<dbReference type="FunFam" id="3.20.20.300:FF:000003">
    <property type="entry name" value="Beta-D-glucan exohydrolase isoenzyme ExoI"/>
    <property type="match status" value="1"/>
</dbReference>
<dbReference type="SUPFAM" id="SSF51445">
    <property type="entry name" value="(Trans)glycosidases"/>
    <property type="match status" value="1"/>
</dbReference>
<dbReference type="OrthoDB" id="416222at2759"/>
<dbReference type="Gene3D" id="3.40.50.1700">
    <property type="entry name" value="Glycoside hydrolase family 3 C-terminal domain"/>
    <property type="match status" value="1"/>
</dbReference>
<keyword evidence="3" id="KW-0812">Transmembrane</keyword>
<keyword evidence="7" id="KW-1185">Reference proteome</keyword>
<dbReference type="InterPro" id="IPR001764">
    <property type="entry name" value="Glyco_hydro_3_N"/>
</dbReference>
<evidence type="ECO:0000259" key="5">
    <source>
        <dbReference type="Pfam" id="PF01915"/>
    </source>
</evidence>
<dbReference type="InterPro" id="IPR036881">
    <property type="entry name" value="Glyco_hydro_3_C_sf"/>
</dbReference>
<evidence type="ECO:0000256" key="1">
    <source>
        <dbReference type="ARBA" id="ARBA00022801"/>
    </source>
</evidence>
<keyword evidence="2" id="KW-0326">Glycosidase</keyword>
<keyword evidence="3" id="KW-1133">Transmembrane helix</keyword>
<dbReference type="GO" id="GO:0009251">
    <property type="term" value="P:glucan catabolic process"/>
    <property type="evidence" value="ECO:0007669"/>
    <property type="project" value="TreeGrafter"/>
</dbReference>
<dbReference type="PANTHER" id="PTHR30620:SF33">
    <property type="entry name" value="BETA-D-GLUCAN EXOHYDROLASE-LIKE PROTEIN-RELATED"/>
    <property type="match status" value="1"/>
</dbReference>
<dbReference type="InterPro" id="IPR036962">
    <property type="entry name" value="Glyco_hydro_3_N_sf"/>
</dbReference>
<dbReference type="OMA" id="GACHRED"/>
<accession>A0A8T2Q0Q5</accession>
<dbReference type="Pfam" id="PF00933">
    <property type="entry name" value="Glyco_hydro_3"/>
    <property type="match status" value="1"/>
</dbReference>
<evidence type="ECO:0000256" key="3">
    <source>
        <dbReference type="SAM" id="Phobius"/>
    </source>
</evidence>
<dbReference type="PANTHER" id="PTHR30620">
    <property type="entry name" value="PERIPLASMIC BETA-GLUCOSIDASE-RELATED"/>
    <property type="match status" value="1"/>
</dbReference>
<evidence type="ECO:0000313" key="7">
    <source>
        <dbReference type="Proteomes" id="UP000825935"/>
    </source>
</evidence>
<evidence type="ECO:0000313" key="6">
    <source>
        <dbReference type="EMBL" id="KAH7277260.1"/>
    </source>
</evidence>
<comment type="caution">
    <text evidence="6">The sequence shown here is derived from an EMBL/GenBank/DDBJ whole genome shotgun (WGS) entry which is preliminary data.</text>
</comment>
<reference evidence="6" key="1">
    <citation type="submission" date="2021-08" db="EMBL/GenBank/DDBJ databases">
        <title>WGS assembly of Ceratopteris richardii.</title>
        <authorList>
            <person name="Marchant D.B."/>
            <person name="Chen G."/>
            <person name="Jenkins J."/>
            <person name="Shu S."/>
            <person name="Leebens-Mack J."/>
            <person name="Grimwood J."/>
            <person name="Schmutz J."/>
            <person name="Soltis P."/>
            <person name="Soltis D."/>
            <person name="Chen Z.-H."/>
        </authorList>
    </citation>
    <scope>NUCLEOTIDE SEQUENCE</scope>
    <source>
        <strain evidence="6">Whitten #5841</strain>
        <tissue evidence="6">Leaf</tissue>
    </source>
</reference>
<keyword evidence="1" id="KW-0378">Hydrolase</keyword>
<feature type="domain" description="Glycoside hydrolase family 3 C-terminal" evidence="5">
    <location>
        <begin position="427"/>
        <end position="635"/>
    </location>
</feature>
<evidence type="ECO:0000256" key="2">
    <source>
        <dbReference type="ARBA" id="ARBA00023295"/>
    </source>
</evidence>
<name>A0A8T2Q0Q5_CERRI</name>
<dbReference type="FunFam" id="3.40.50.1700:FF:000002">
    <property type="entry name" value="Glycosyl hydrolase family protein"/>
    <property type="match status" value="1"/>
</dbReference>
<keyword evidence="3" id="KW-0472">Membrane</keyword>
<dbReference type="EMBL" id="CM035444">
    <property type="protein sequence ID" value="KAH7277260.1"/>
    <property type="molecule type" value="Genomic_DNA"/>
</dbReference>
<feature type="transmembrane region" description="Helical" evidence="3">
    <location>
        <begin position="12"/>
        <end position="30"/>
    </location>
</feature>